<evidence type="ECO:0000256" key="3">
    <source>
        <dbReference type="ARBA" id="ARBA00010136"/>
    </source>
</evidence>
<dbReference type="NCBIfam" id="TIGR02412">
    <property type="entry name" value="pepN_strep_liv"/>
    <property type="match status" value="1"/>
</dbReference>
<dbReference type="SUPFAM" id="SSF55486">
    <property type="entry name" value="Metalloproteases ('zincins'), catalytic domain"/>
    <property type="match status" value="1"/>
</dbReference>
<keyword evidence="6 18" id="KW-0031">Aminopeptidase</keyword>
<gene>
    <name evidence="18" type="primary">pepN</name>
    <name evidence="18" type="ORF">KILIM_050_00080</name>
</gene>
<dbReference type="InterPro" id="IPR027268">
    <property type="entry name" value="Peptidase_M4/M1_CTD_sf"/>
</dbReference>
<dbReference type="OrthoDB" id="100605at2"/>
<feature type="domain" description="Aminopeptidase N-like N-terminal" evidence="17">
    <location>
        <begin position="22"/>
        <end position="164"/>
    </location>
</feature>
<evidence type="ECO:0000256" key="6">
    <source>
        <dbReference type="ARBA" id="ARBA00022438"/>
    </source>
</evidence>
<dbReference type="InterPro" id="IPR024571">
    <property type="entry name" value="ERAP1-like_C_dom"/>
</dbReference>
<dbReference type="InterPro" id="IPR042097">
    <property type="entry name" value="Aminopeptidase_N-like_N_sf"/>
</dbReference>
<keyword evidence="10" id="KW-0862">Zinc</keyword>
<sequence>MSTENLTREEARARAELLDVASYDVTVDVTRSATTFPTRSRIRFTCAQPGAQTFVDFLGASVEAITLNGQSLDPAQHYDGARVHLPRLAAENEVVIEATGRFMNTGEGLHQFVDPVDDEVYLYTQFEVADSRRMFPVFEQPDLKASFAFTVTAPARWQVISCQPTPTPEPAGEAVVPVHPPTQDGADDSAQRAPEPIATWRFSPTPVLSSYVTALVAGAYEVVRDEVSTRDGKVVPLGLFCRASLRQYLDHDELFDITKRGFAFFETEFDLPYPFEKYDQIFTPEYNMGAMENVGAVTFNEMYVFRAKETQTRIERRALTVLHELAHMWFGNLVTMVWWDDLWLNESFAEWASTTAQAEATRWTDAWTTFATAEKAWAYRQDQLSSTHPILAPIRDLDDVAVNFDGITYAKGASVLKQLVAYVGRDAFREGLRAYFRKHAWGNTTIGDLLTELTAASGRDLSTWSSAWLETAGVNTLSAAVTTDDEGVITDASVVQTAAASHPTLRPHRLAIGLYNVRGDRLERTQHFEIDVDGPSTPVPQLAGVPMPDLLLINDDDLAYAKIRLDEGSLRTVQALPDGFAESLPRALVLGAMWDMTRDAQLPASRFVPYVLDTLAHESDSTLLRVLLSQVESTVKFYSDPATRPQAVERTAARLRGLALDAAPGSDAQLQLVTAFAKWAQAPADLDLVAELLAGTRELPGLAVDTEMRWTLLTSLAAGGRADADAIEAERQRDDTATGRERAARGLASRPTAAAKEEAWESAVVRSGLANQTVDAIAQGFGLVHDAQLLAPYVSRYHEALTGVWSQRTHAIAESIVEGFYPLALADQALLDASQRWLDAHPDEPQGLRRLVAENRDAVTRALAAQAADSAASAPQG</sequence>
<dbReference type="InterPro" id="IPR050344">
    <property type="entry name" value="Peptidase_M1_aminopeptidases"/>
</dbReference>
<dbReference type="GO" id="GO:0016285">
    <property type="term" value="F:alanyl aminopeptidase activity"/>
    <property type="evidence" value="ECO:0007669"/>
    <property type="project" value="UniProtKB-EC"/>
</dbReference>
<evidence type="ECO:0000256" key="8">
    <source>
        <dbReference type="ARBA" id="ARBA00022723"/>
    </source>
</evidence>
<feature type="compositionally biased region" description="Basic and acidic residues" evidence="14">
    <location>
        <begin position="729"/>
        <end position="744"/>
    </location>
</feature>
<dbReference type="PRINTS" id="PR00756">
    <property type="entry name" value="ALADIPTASE"/>
</dbReference>
<evidence type="ECO:0000256" key="5">
    <source>
        <dbReference type="ARBA" id="ARBA00015611"/>
    </source>
</evidence>
<accession>K6WSP0</accession>
<evidence type="ECO:0000259" key="15">
    <source>
        <dbReference type="Pfam" id="PF01433"/>
    </source>
</evidence>
<dbReference type="STRING" id="1184609.KILIM_050_00080"/>
<evidence type="ECO:0000256" key="13">
    <source>
        <dbReference type="ARBA" id="ARBA00031533"/>
    </source>
</evidence>
<dbReference type="GO" id="GO:0005615">
    <property type="term" value="C:extracellular space"/>
    <property type="evidence" value="ECO:0007669"/>
    <property type="project" value="TreeGrafter"/>
</dbReference>
<dbReference type="EMBL" id="BAHD01000050">
    <property type="protein sequence ID" value="GAB96826.1"/>
    <property type="molecule type" value="Genomic_DNA"/>
</dbReference>
<dbReference type="GO" id="GO:0016020">
    <property type="term" value="C:membrane"/>
    <property type="evidence" value="ECO:0007669"/>
    <property type="project" value="TreeGrafter"/>
</dbReference>
<evidence type="ECO:0000256" key="2">
    <source>
        <dbReference type="ARBA" id="ARBA00001947"/>
    </source>
</evidence>
<comment type="cofactor">
    <cofactor evidence="2">
        <name>Zn(2+)</name>
        <dbReference type="ChEBI" id="CHEBI:29105"/>
    </cofactor>
</comment>
<dbReference type="GO" id="GO:0043171">
    <property type="term" value="P:peptide catabolic process"/>
    <property type="evidence" value="ECO:0007669"/>
    <property type="project" value="TreeGrafter"/>
</dbReference>
<dbReference type="PANTHER" id="PTHR11533">
    <property type="entry name" value="PROTEASE M1 ZINC METALLOPROTEASE"/>
    <property type="match status" value="1"/>
</dbReference>
<dbReference type="AlphaFoldDB" id="K6WSP0"/>
<dbReference type="Gene3D" id="1.10.390.10">
    <property type="entry name" value="Neutral Protease Domain 2"/>
    <property type="match status" value="1"/>
</dbReference>
<dbReference type="Gene3D" id="2.60.40.1730">
    <property type="entry name" value="tricorn interacting facor f3 domain"/>
    <property type="match status" value="1"/>
</dbReference>
<reference evidence="18 19" key="1">
    <citation type="submission" date="2012-08" db="EMBL/GenBank/DDBJ databases">
        <title>Whole genome shotgun sequence of Kineosphaera limosa NBRC 100340.</title>
        <authorList>
            <person name="Yoshida I."/>
            <person name="Isaki S."/>
            <person name="Hosoyama A."/>
            <person name="Tsuchikane K."/>
            <person name="Katsumata H."/>
            <person name="Ando Y."/>
            <person name="Ohji S."/>
            <person name="Hamada M."/>
            <person name="Tamura T."/>
            <person name="Yamazoe A."/>
            <person name="Yamazaki S."/>
            <person name="Fujita N."/>
        </authorList>
    </citation>
    <scope>NUCLEOTIDE SEQUENCE [LARGE SCALE GENOMIC DNA]</scope>
    <source>
        <strain evidence="18 19">NBRC 100340</strain>
    </source>
</reference>
<dbReference type="Pfam" id="PF17900">
    <property type="entry name" value="Peptidase_M1_N"/>
    <property type="match status" value="1"/>
</dbReference>
<comment type="caution">
    <text evidence="18">The sequence shown here is derived from an EMBL/GenBank/DDBJ whole genome shotgun (WGS) entry which is preliminary data.</text>
</comment>
<dbReference type="GO" id="GO:0070006">
    <property type="term" value="F:metalloaminopeptidase activity"/>
    <property type="evidence" value="ECO:0007669"/>
    <property type="project" value="TreeGrafter"/>
</dbReference>
<dbReference type="GO" id="GO:0005737">
    <property type="term" value="C:cytoplasm"/>
    <property type="evidence" value="ECO:0007669"/>
    <property type="project" value="TreeGrafter"/>
</dbReference>
<dbReference type="InterPro" id="IPR001930">
    <property type="entry name" value="Peptidase_M1"/>
</dbReference>
<keyword evidence="9" id="KW-0378">Hydrolase</keyword>
<keyword evidence="19" id="KW-1185">Reference proteome</keyword>
<evidence type="ECO:0000259" key="16">
    <source>
        <dbReference type="Pfam" id="PF11838"/>
    </source>
</evidence>
<protein>
    <recommendedName>
        <fullName evidence="5">Aminopeptidase N</fullName>
        <ecNumber evidence="4">3.4.11.2</ecNumber>
    </recommendedName>
    <alternativeName>
        <fullName evidence="12">Alanine aminopeptidase</fullName>
    </alternativeName>
    <alternativeName>
        <fullName evidence="13">Lysyl aminopeptidase</fullName>
    </alternativeName>
</protein>
<dbReference type="EC" id="3.4.11.2" evidence="4"/>
<dbReference type="GO" id="GO:0008270">
    <property type="term" value="F:zinc ion binding"/>
    <property type="evidence" value="ECO:0007669"/>
    <property type="project" value="InterPro"/>
</dbReference>
<proteinExistence type="inferred from homology"/>
<comment type="similarity">
    <text evidence="3">Belongs to the peptidase M1 family.</text>
</comment>
<evidence type="ECO:0000256" key="4">
    <source>
        <dbReference type="ARBA" id="ARBA00012564"/>
    </source>
</evidence>
<keyword evidence="11" id="KW-0482">Metalloprotease</keyword>
<feature type="region of interest" description="Disordered" evidence="14">
    <location>
        <begin position="729"/>
        <end position="754"/>
    </location>
</feature>
<evidence type="ECO:0000256" key="11">
    <source>
        <dbReference type="ARBA" id="ARBA00023049"/>
    </source>
</evidence>
<dbReference type="Proteomes" id="UP000008366">
    <property type="component" value="Unassembled WGS sequence"/>
</dbReference>
<dbReference type="CDD" id="cd09602">
    <property type="entry name" value="M1_APN"/>
    <property type="match status" value="1"/>
</dbReference>
<dbReference type="MEROPS" id="M01.012"/>
<dbReference type="InterPro" id="IPR012778">
    <property type="entry name" value="Pept_M1_aminopeptidase"/>
</dbReference>
<dbReference type="Pfam" id="PF11838">
    <property type="entry name" value="ERAP1_C"/>
    <property type="match status" value="1"/>
</dbReference>
<dbReference type="InterPro" id="IPR014782">
    <property type="entry name" value="Peptidase_M1_dom"/>
</dbReference>
<dbReference type="FunFam" id="2.60.40.1730:FF:000010">
    <property type="entry name" value="Putative aminopeptidase N"/>
    <property type="match status" value="1"/>
</dbReference>
<feature type="domain" description="Peptidase M1 membrane alanine aminopeptidase" evidence="15">
    <location>
        <begin position="255"/>
        <end position="468"/>
    </location>
</feature>
<evidence type="ECO:0000256" key="9">
    <source>
        <dbReference type="ARBA" id="ARBA00022801"/>
    </source>
</evidence>
<evidence type="ECO:0000256" key="7">
    <source>
        <dbReference type="ARBA" id="ARBA00022670"/>
    </source>
</evidence>
<dbReference type="GO" id="GO:0042277">
    <property type="term" value="F:peptide binding"/>
    <property type="evidence" value="ECO:0007669"/>
    <property type="project" value="TreeGrafter"/>
</dbReference>
<evidence type="ECO:0000256" key="12">
    <source>
        <dbReference type="ARBA" id="ARBA00029811"/>
    </source>
</evidence>
<name>K6WSP0_9MICO</name>
<dbReference type="Pfam" id="PF01433">
    <property type="entry name" value="Peptidase_M1"/>
    <property type="match status" value="1"/>
</dbReference>
<dbReference type="InterPro" id="IPR045357">
    <property type="entry name" value="Aminopeptidase_N-like_N"/>
</dbReference>
<dbReference type="FunFam" id="1.10.390.10:FF:000004">
    <property type="entry name" value="Aminopeptidase N"/>
    <property type="match status" value="1"/>
</dbReference>
<dbReference type="eggNOG" id="COG0308">
    <property type="taxonomic scope" value="Bacteria"/>
</dbReference>
<evidence type="ECO:0000259" key="17">
    <source>
        <dbReference type="Pfam" id="PF17900"/>
    </source>
</evidence>
<dbReference type="GO" id="GO:0006508">
    <property type="term" value="P:proteolysis"/>
    <property type="evidence" value="ECO:0007669"/>
    <property type="project" value="UniProtKB-KW"/>
</dbReference>
<evidence type="ECO:0000256" key="10">
    <source>
        <dbReference type="ARBA" id="ARBA00022833"/>
    </source>
</evidence>
<keyword evidence="8" id="KW-0479">Metal-binding</keyword>
<organism evidence="18 19">
    <name type="scientific">Kineosphaera limosa NBRC 100340</name>
    <dbReference type="NCBI Taxonomy" id="1184609"/>
    <lineage>
        <taxon>Bacteria</taxon>
        <taxon>Bacillati</taxon>
        <taxon>Actinomycetota</taxon>
        <taxon>Actinomycetes</taxon>
        <taxon>Micrococcales</taxon>
        <taxon>Dermatophilaceae</taxon>
        <taxon>Kineosphaera</taxon>
    </lineage>
</organism>
<evidence type="ECO:0000256" key="1">
    <source>
        <dbReference type="ARBA" id="ARBA00000098"/>
    </source>
</evidence>
<dbReference type="RefSeq" id="WP_006593358.1">
    <property type="nucleotide sequence ID" value="NZ_BAHD01000050.1"/>
</dbReference>
<evidence type="ECO:0000256" key="14">
    <source>
        <dbReference type="SAM" id="MobiDB-lite"/>
    </source>
</evidence>
<evidence type="ECO:0000313" key="18">
    <source>
        <dbReference type="EMBL" id="GAB96826.1"/>
    </source>
</evidence>
<evidence type="ECO:0000313" key="19">
    <source>
        <dbReference type="Proteomes" id="UP000008366"/>
    </source>
</evidence>
<comment type="catalytic activity">
    <reaction evidence="1">
        <text>Release of an N-terminal amino acid, Xaa-|-Yaa- from a peptide, amide or arylamide. Xaa is preferably Ala, but may be most amino acids including Pro (slow action). When a terminal hydrophobic residue is followed by a prolyl residue, the two may be released as an intact Xaa-Pro dipeptide.</text>
        <dbReference type="EC" id="3.4.11.2"/>
    </reaction>
</comment>
<feature type="domain" description="ERAP1-like C-terminal" evidence="16">
    <location>
        <begin position="551"/>
        <end position="861"/>
    </location>
</feature>
<dbReference type="SUPFAM" id="SSF63737">
    <property type="entry name" value="Leukotriene A4 hydrolase N-terminal domain"/>
    <property type="match status" value="1"/>
</dbReference>
<keyword evidence="7" id="KW-0645">Protease</keyword>
<dbReference type="PANTHER" id="PTHR11533:SF174">
    <property type="entry name" value="PUROMYCIN-SENSITIVE AMINOPEPTIDASE-RELATED"/>
    <property type="match status" value="1"/>
</dbReference>